<keyword evidence="2" id="KW-0238">DNA-binding</keyword>
<dbReference type="GO" id="GO:0003700">
    <property type="term" value="F:DNA-binding transcription factor activity"/>
    <property type="evidence" value="ECO:0007669"/>
    <property type="project" value="TreeGrafter"/>
</dbReference>
<reference evidence="5 6" key="1">
    <citation type="submission" date="2014-08" db="EMBL/GenBank/DDBJ databases">
        <title>Comparative genomics of the Paenibacillus odorifer group.</title>
        <authorList>
            <person name="den Bakker H.C."/>
            <person name="Tsai Y.-C."/>
            <person name="Martin N."/>
            <person name="Korlach J."/>
            <person name="Wiedmann M."/>
        </authorList>
    </citation>
    <scope>NUCLEOTIDE SEQUENCE [LARGE SCALE GENOMIC DNA]</scope>
    <source>
        <strain evidence="5 6">DSM 15220</strain>
    </source>
</reference>
<dbReference type="HOGENOM" id="CLU_037628_6_0_9"/>
<organism evidence="5 6">
    <name type="scientific">Paenibacillus graminis</name>
    <dbReference type="NCBI Taxonomy" id="189425"/>
    <lineage>
        <taxon>Bacteria</taxon>
        <taxon>Bacillati</taxon>
        <taxon>Bacillota</taxon>
        <taxon>Bacilli</taxon>
        <taxon>Bacillales</taxon>
        <taxon>Paenibacillaceae</taxon>
        <taxon>Paenibacillus</taxon>
    </lineage>
</organism>
<evidence type="ECO:0000256" key="3">
    <source>
        <dbReference type="ARBA" id="ARBA00023163"/>
    </source>
</evidence>
<dbReference type="PROSITE" id="PS50932">
    <property type="entry name" value="HTH_LACI_2"/>
    <property type="match status" value="1"/>
</dbReference>
<dbReference type="PANTHER" id="PTHR30146">
    <property type="entry name" value="LACI-RELATED TRANSCRIPTIONAL REPRESSOR"/>
    <property type="match status" value="1"/>
</dbReference>
<dbReference type="Proteomes" id="UP000029500">
    <property type="component" value="Chromosome"/>
</dbReference>
<protein>
    <submittedName>
        <fullName evidence="5">LacI family transcriptional regulator</fullName>
    </submittedName>
</protein>
<evidence type="ECO:0000313" key="5">
    <source>
        <dbReference type="EMBL" id="AIQ70786.1"/>
    </source>
</evidence>
<dbReference type="CDD" id="cd01392">
    <property type="entry name" value="HTH_LacI"/>
    <property type="match status" value="1"/>
</dbReference>
<dbReference type="AlphaFoldDB" id="A0A089MAE4"/>
<dbReference type="InterPro" id="IPR000843">
    <property type="entry name" value="HTH_LacI"/>
</dbReference>
<dbReference type="OrthoDB" id="9798934at2"/>
<dbReference type="PRINTS" id="PR00036">
    <property type="entry name" value="HTHLACI"/>
</dbReference>
<dbReference type="KEGG" id="pgm:PGRAT_26545"/>
<dbReference type="SMART" id="SM00354">
    <property type="entry name" value="HTH_LACI"/>
    <property type="match status" value="1"/>
</dbReference>
<dbReference type="CDD" id="cd06286">
    <property type="entry name" value="PBP1_CcpB-like"/>
    <property type="match status" value="1"/>
</dbReference>
<dbReference type="InterPro" id="IPR046335">
    <property type="entry name" value="LacI/GalR-like_sensor"/>
</dbReference>
<dbReference type="PANTHER" id="PTHR30146:SF105">
    <property type="entry name" value="CATABOLITE CONTROL PROTEIN B"/>
    <property type="match status" value="1"/>
</dbReference>
<dbReference type="InterPro" id="IPR010982">
    <property type="entry name" value="Lambda_DNA-bd_dom_sf"/>
</dbReference>
<dbReference type="Pfam" id="PF13377">
    <property type="entry name" value="Peripla_BP_3"/>
    <property type="match status" value="1"/>
</dbReference>
<evidence type="ECO:0000256" key="1">
    <source>
        <dbReference type="ARBA" id="ARBA00023015"/>
    </source>
</evidence>
<sequence length="327" mass="36537">MANIKEIARIAGVSVTTVSRVLNNHPYVSKDKRTAVLETIEQLNYTRNMNAVHLITGRTGAVAVILPFINSFYFSVVMDGLAQAALAAQYRLILCQTNYVPEEELKVLDMLRNKEIDGVIIVSTALKPEVIEPYTIYGPVVTCQNSGERRFSSVYIEQYAAFRHGLEYLYGKGHRRIGYCEGRQNGSSASIRQNAFRDFLAEKGLLFDPEWMIFDCIREEDGAAVARRLLGKTDRSSRPEAMIISGDHVAAGLIIEARKHGLNIPEDLAVMGFDNQPIGRLLGITTIDNQLYQMGEAAFGIIHEHINGSSLPVTRKLEYRIIERSTV</sequence>
<dbReference type="GO" id="GO:0000976">
    <property type="term" value="F:transcription cis-regulatory region binding"/>
    <property type="evidence" value="ECO:0007669"/>
    <property type="project" value="TreeGrafter"/>
</dbReference>
<evidence type="ECO:0000259" key="4">
    <source>
        <dbReference type="PROSITE" id="PS50932"/>
    </source>
</evidence>
<dbReference type="STRING" id="189425.PGRAT_26545"/>
<feature type="domain" description="HTH lacI-type" evidence="4">
    <location>
        <begin position="2"/>
        <end position="56"/>
    </location>
</feature>
<dbReference type="eggNOG" id="COG1609">
    <property type="taxonomic scope" value="Bacteria"/>
</dbReference>
<keyword evidence="1" id="KW-0805">Transcription regulation</keyword>
<evidence type="ECO:0000256" key="2">
    <source>
        <dbReference type="ARBA" id="ARBA00023125"/>
    </source>
</evidence>
<dbReference type="SUPFAM" id="SSF47413">
    <property type="entry name" value="lambda repressor-like DNA-binding domains"/>
    <property type="match status" value="1"/>
</dbReference>
<dbReference type="Pfam" id="PF00356">
    <property type="entry name" value="LacI"/>
    <property type="match status" value="1"/>
</dbReference>
<name>A0A089MAE4_9BACL</name>
<dbReference type="RefSeq" id="WP_025707754.1">
    <property type="nucleotide sequence ID" value="NZ_CP009287.1"/>
</dbReference>
<keyword evidence="6" id="KW-1185">Reference proteome</keyword>
<gene>
    <name evidence="5" type="ORF">PGRAT_26545</name>
</gene>
<dbReference type="EMBL" id="CP009287">
    <property type="protein sequence ID" value="AIQ70786.1"/>
    <property type="molecule type" value="Genomic_DNA"/>
</dbReference>
<accession>A0A089MAE4</accession>
<dbReference type="Gene3D" id="3.40.50.2300">
    <property type="match status" value="2"/>
</dbReference>
<dbReference type="SUPFAM" id="SSF53822">
    <property type="entry name" value="Periplasmic binding protein-like I"/>
    <property type="match status" value="1"/>
</dbReference>
<keyword evidence="3" id="KW-0804">Transcription</keyword>
<dbReference type="Gene3D" id="1.10.260.40">
    <property type="entry name" value="lambda repressor-like DNA-binding domains"/>
    <property type="match status" value="1"/>
</dbReference>
<proteinExistence type="predicted"/>
<dbReference type="InterPro" id="IPR028082">
    <property type="entry name" value="Peripla_BP_I"/>
</dbReference>
<dbReference type="PROSITE" id="PS00356">
    <property type="entry name" value="HTH_LACI_1"/>
    <property type="match status" value="1"/>
</dbReference>
<evidence type="ECO:0000313" key="6">
    <source>
        <dbReference type="Proteomes" id="UP000029500"/>
    </source>
</evidence>